<comment type="subcellular location">
    <subcellularLocation>
        <location evidence="1">Membrane</location>
    </subcellularLocation>
</comment>
<gene>
    <name evidence="7" type="ORF">Poly30_11490</name>
</gene>
<dbReference type="AlphaFoldDB" id="A0A518ENJ0"/>
<dbReference type="RefSeq" id="WP_145195128.1">
    <property type="nucleotide sequence ID" value="NZ_CP036434.1"/>
</dbReference>
<evidence type="ECO:0000313" key="7">
    <source>
        <dbReference type="EMBL" id="QDV05650.1"/>
    </source>
</evidence>
<feature type="transmembrane region" description="Helical" evidence="6">
    <location>
        <begin position="169"/>
        <end position="188"/>
    </location>
</feature>
<evidence type="ECO:0000256" key="6">
    <source>
        <dbReference type="SAM" id="Phobius"/>
    </source>
</evidence>
<keyword evidence="4 6" id="KW-1133">Transmembrane helix</keyword>
<dbReference type="OrthoDB" id="5772194at2"/>
<proteinExistence type="inferred from homology"/>
<sequence>MTNEDIAVESAEQGEGGIGSIALWKKALVVLSLVLGCVGLAMGSSGQEDTGARVASSDGTTLVQPSAFGPGTPVGGGIPANGTEGSAAQTLWAPLFAKGGLSFFIAFCIGYALRTFLKGTMLVIGVVALAVFGLQKAGLVDNINWEKAQGYWDSLTANLGEQFDSFKTFVSGSLPSAASGGVGLLAGFRR</sequence>
<dbReference type="InterPro" id="IPR007014">
    <property type="entry name" value="FUN14"/>
</dbReference>
<evidence type="ECO:0000313" key="8">
    <source>
        <dbReference type="Proteomes" id="UP000320390"/>
    </source>
</evidence>
<keyword evidence="8" id="KW-1185">Reference proteome</keyword>
<comment type="similarity">
    <text evidence="2">Belongs to the FUN14 family.</text>
</comment>
<evidence type="ECO:0000256" key="2">
    <source>
        <dbReference type="ARBA" id="ARBA00009160"/>
    </source>
</evidence>
<keyword evidence="5 6" id="KW-0472">Membrane</keyword>
<feature type="transmembrane region" description="Helical" evidence="6">
    <location>
        <begin position="91"/>
        <end position="113"/>
    </location>
</feature>
<evidence type="ECO:0000256" key="5">
    <source>
        <dbReference type="ARBA" id="ARBA00023136"/>
    </source>
</evidence>
<keyword evidence="3 6" id="KW-0812">Transmembrane</keyword>
<organism evidence="7 8">
    <name type="scientific">Saltatorellus ferox</name>
    <dbReference type="NCBI Taxonomy" id="2528018"/>
    <lineage>
        <taxon>Bacteria</taxon>
        <taxon>Pseudomonadati</taxon>
        <taxon>Planctomycetota</taxon>
        <taxon>Planctomycetia</taxon>
        <taxon>Planctomycetia incertae sedis</taxon>
        <taxon>Saltatorellus</taxon>
    </lineage>
</organism>
<feature type="transmembrane region" description="Helical" evidence="6">
    <location>
        <begin position="27"/>
        <end position="46"/>
    </location>
</feature>
<reference evidence="7 8" key="1">
    <citation type="submission" date="2019-02" db="EMBL/GenBank/DDBJ databases">
        <title>Deep-cultivation of Planctomycetes and their phenomic and genomic characterization uncovers novel biology.</title>
        <authorList>
            <person name="Wiegand S."/>
            <person name="Jogler M."/>
            <person name="Boedeker C."/>
            <person name="Pinto D."/>
            <person name="Vollmers J."/>
            <person name="Rivas-Marin E."/>
            <person name="Kohn T."/>
            <person name="Peeters S.H."/>
            <person name="Heuer A."/>
            <person name="Rast P."/>
            <person name="Oberbeckmann S."/>
            <person name="Bunk B."/>
            <person name="Jeske O."/>
            <person name="Meyerdierks A."/>
            <person name="Storesund J.E."/>
            <person name="Kallscheuer N."/>
            <person name="Luecker S."/>
            <person name="Lage O.M."/>
            <person name="Pohl T."/>
            <person name="Merkel B.J."/>
            <person name="Hornburger P."/>
            <person name="Mueller R.-W."/>
            <person name="Bruemmer F."/>
            <person name="Labrenz M."/>
            <person name="Spormann A.M."/>
            <person name="Op den Camp H."/>
            <person name="Overmann J."/>
            <person name="Amann R."/>
            <person name="Jetten M.S.M."/>
            <person name="Mascher T."/>
            <person name="Medema M.H."/>
            <person name="Devos D.P."/>
            <person name="Kaster A.-K."/>
            <person name="Ovreas L."/>
            <person name="Rohde M."/>
            <person name="Galperin M.Y."/>
            <person name="Jogler C."/>
        </authorList>
    </citation>
    <scope>NUCLEOTIDE SEQUENCE [LARGE SCALE GENOMIC DNA]</scope>
    <source>
        <strain evidence="7 8">Poly30</strain>
    </source>
</reference>
<dbReference type="Pfam" id="PF04930">
    <property type="entry name" value="FUN14"/>
    <property type="match status" value="1"/>
</dbReference>
<evidence type="ECO:0000256" key="1">
    <source>
        <dbReference type="ARBA" id="ARBA00004370"/>
    </source>
</evidence>
<protein>
    <submittedName>
        <fullName evidence="7">FUN14 family protein</fullName>
    </submittedName>
</protein>
<evidence type="ECO:0000256" key="4">
    <source>
        <dbReference type="ARBA" id="ARBA00022989"/>
    </source>
</evidence>
<evidence type="ECO:0000256" key="3">
    <source>
        <dbReference type="ARBA" id="ARBA00022692"/>
    </source>
</evidence>
<dbReference type="GO" id="GO:0016020">
    <property type="term" value="C:membrane"/>
    <property type="evidence" value="ECO:0007669"/>
    <property type="project" value="UniProtKB-SubCell"/>
</dbReference>
<feature type="transmembrane region" description="Helical" evidence="6">
    <location>
        <begin position="120"/>
        <end position="139"/>
    </location>
</feature>
<dbReference type="Proteomes" id="UP000320390">
    <property type="component" value="Chromosome"/>
</dbReference>
<accession>A0A518ENJ0</accession>
<dbReference type="EMBL" id="CP036434">
    <property type="protein sequence ID" value="QDV05650.1"/>
    <property type="molecule type" value="Genomic_DNA"/>
</dbReference>
<name>A0A518ENJ0_9BACT</name>